<gene>
    <name evidence="1" type="primary">AP3B1</name>
</gene>
<name>A0AC11E194_SHEEP</name>
<sequence>MSSNSFAYNEQSGGGEATELGQEATSTISPSGAFGLFSSDMKKNEDLKQMLESNKDSAKLDAMKRIVGHQAFLSITNSRSSLKLMTIKSVMPSSHLIVCCPLLLLPPIPPSIRVFSNESTLRMRWPKY</sequence>
<reference evidence="1" key="2">
    <citation type="submission" date="2025-08" db="UniProtKB">
        <authorList>
            <consortium name="Ensembl"/>
        </authorList>
    </citation>
    <scope>IDENTIFICATION</scope>
</reference>
<evidence type="ECO:0000313" key="1">
    <source>
        <dbReference type="Ensembl" id="ENSOARP00020053732.1"/>
    </source>
</evidence>
<proteinExistence type="predicted"/>
<reference evidence="1" key="3">
    <citation type="submission" date="2025-09" db="UniProtKB">
        <authorList>
            <consortium name="Ensembl"/>
        </authorList>
    </citation>
    <scope>IDENTIFICATION</scope>
</reference>
<dbReference type="Ensembl" id="ENSOART00020077619.1">
    <property type="protein sequence ID" value="ENSOARP00020053732.1"/>
    <property type="gene ID" value="ENSOARG00020024527.2"/>
</dbReference>
<accession>A0AC11E194</accession>
<organism evidence="1">
    <name type="scientific">Ovis aries</name>
    <name type="common">Sheep</name>
    <dbReference type="NCBI Taxonomy" id="9940"/>
    <lineage>
        <taxon>Eukaryota</taxon>
        <taxon>Metazoa</taxon>
        <taxon>Chordata</taxon>
        <taxon>Craniata</taxon>
        <taxon>Vertebrata</taxon>
        <taxon>Euteleostomi</taxon>
        <taxon>Mammalia</taxon>
        <taxon>Eutheria</taxon>
        <taxon>Laurasiatheria</taxon>
        <taxon>Artiodactyla</taxon>
        <taxon>Ruminantia</taxon>
        <taxon>Pecora</taxon>
        <taxon>Bovidae</taxon>
        <taxon>Caprinae</taxon>
        <taxon>Ovis</taxon>
    </lineage>
</organism>
<reference evidence="1" key="1">
    <citation type="submission" date="2020-11" db="EMBL/GenBank/DDBJ databases">
        <authorList>
            <person name="Davenport K.M."/>
            <person name="Bickhart D.M."/>
            <person name="Smith T.P.L."/>
            <person name="Murdoch B.M."/>
            <person name="Rosen B.D."/>
        </authorList>
    </citation>
    <scope>NUCLEOTIDE SEQUENCE [LARGE SCALE GENOMIC DNA]</scope>
    <source>
        <strain evidence="1">OAR_USU_Benz2616</strain>
    </source>
</reference>
<protein>
    <submittedName>
        <fullName evidence="1">Adaptor related protein complex 3 subunit beta 1</fullName>
    </submittedName>
</protein>